<comment type="caution">
    <text evidence="1">The sequence shown here is derived from an EMBL/GenBank/DDBJ whole genome shotgun (WGS) entry which is preliminary data.</text>
</comment>
<dbReference type="AlphaFoldDB" id="A0A5B7JAX1"/>
<protein>
    <submittedName>
        <fullName evidence="1">Uncharacterized protein</fullName>
    </submittedName>
</protein>
<evidence type="ECO:0000313" key="2">
    <source>
        <dbReference type="Proteomes" id="UP000324222"/>
    </source>
</evidence>
<proteinExistence type="predicted"/>
<reference evidence="1 2" key="1">
    <citation type="submission" date="2019-05" db="EMBL/GenBank/DDBJ databases">
        <title>Another draft genome of Portunus trituberculatus and its Hox gene families provides insights of decapod evolution.</title>
        <authorList>
            <person name="Jeong J.-H."/>
            <person name="Song I."/>
            <person name="Kim S."/>
            <person name="Choi T."/>
            <person name="Kim D."/>
            <person name="Ryu S."/>
            <person name="Kim W."/>
        </authorList>
    </citation>
    <scope>NUCLEOTIDE SEQUENCE [LARGE SCALE GENOMIC DNA]</scope>
    <source>
        <tissue evidence="1">Muscle</tissue>
    </source>
</reference>
<dbReference type="EMBL" id="VSRR010083134">
    <property type="protein sequence ID" value="MPC90078.1"/>
    <property type="molecule type" value="Genomic_DNA"/>
</dbReference>
<gene>
    <name evidence="1" type="ORF">E2C01_085045</name>
</gene>
<sequence length="26" mass="2687">MSKRMGSNPVYGLSIGWASSLGAMVS</sequence>
<dbReference type="Proteomes" id="UP000324222">
    <property type="component" value="Unassembled WGS sequence"/>
</dbReference>
<name>A0A5B7JAX1_PORTR</name>
<organism evidence="1 2">
    <name type="scientific">Portunus trituberculatus</name>
    <name type="common">Swimming crab</name>
    <name type="synonym">Neptunus trituberculatus</name>
    <dbReference type="NCBI Taxonomy" id="210409"/>
    <lineage>
        <taxon>Eukaryota</taxon>
        <taxon>Metazoa</taxon>
        <taxon>Ecdysozoa</taxon>
        <taxon>Arthropoda</taxon>
        <taxon>Crustacea</taxon>
        <taxon>Multicrustacea</taxon>
        <taxon>Malacostraca</taxon>
        <taxon>Eumalacostraca</taxon>
        <taxon>Eucarida</taxon>
        <taxon>Decapoda</taxon>
        <taxon>Pleocyemata</taxon>
        <taxon>Brachyura</taxon>
        <taxon>Eubrachyura</taxon>
        <taxon>Portunoidea</taxon>
        <taxon>Portunidae</taxon>
        <taxon>Portuninae</taxon>
        <taxon>Portunus</taxon>
    </lineage>
</organism>
<accession>A0A5B7JAX1</accession>
<evidence type="ECO:0000313" key="1">
    <source>
        <dbReference type="EMBL" id="MPC90078.1"/>
    </source>
</evidence>
<keyword evidence="2" id="KW-1185">Reference proteome</keyword>